<organism evidence="2 3">
    <name type="scientific">Nostoc flagelliforme CCNUN1</name>
    <dbReference type="NCBI Taxonomy" id="2038116"/>
    <lineage>
        <taxon>Bacteria</taxon>
        <taxon>Bacillati</taxon>
        <taxon>Cyanobacteriota</taxon>
        <taxon>Cyanophyceae</taxon>
        <taxon>Nostocales</taxon>
        <taxon>Nostocaceae</taxon>
        <taxon>Nostoc</taxon>
    </lineage>
</organism>
<dbReference type="Gene3D" id="2.30.30.140">
    <property type="match status" value="2"/>
</dbReference>
<feature type="domain" description="Tudor-knot" evidence="1">
    <location>
        <begin position="410"/>
        <end position="454"/>
    </location>
</feature>
<dbReference type="Proteomes" id="UP000232003">
    <property type="component" value="Chromosome"/>
</dbReference>
<evidence type="ECO:0000313" key="2">
    <source>
        <dbReference type="EMBL" id="AUB36211.1"/>
    </source>
</evidence>
<evidence type="ECO:0000313" key="3">
    <source>
        <dbReference type="Proteomes" id="UP000232003"/>
    </source>
</evidence>
<sequence>MVVVGLFELCCKNILSFEDRLMDKSIIQLVDELPTDNITVKVLKALDYVVPGEWSNLTGFENNIRSITGVSDAKVIQKIRDRAVVLYEDPQQGYQFAIKLYQTIDKADTAMAAAALANKVSEKIGFLSFLGKITPKADVTQSIDLVLKIAVEIIAFCKLNGIPQPNPQEFANSLANNYQNASLMRMVALVCLDGILPLGPDFLSKIQGVISGTDTGAITQNPVFLAINNFIPGSNPSDKVGFISQGFNSVQGWMNNLVSKTGITPQSISSNLGNFIQIADDNLDFVAAFLDQTTNYYEHTGIQTVVRSLILQAYSLVKEEIKQEEQKPIQDVSSAVKSDKNQYELSKTVEVWDSEEEDWYQGTIEKIQDDQFFIHYLGYGSSHNEWVGEDDIRTRDLRSSDDNGYAVGQKVKCWDDEQEAWYSATIEQIQNQQYFVHYIGYDSSYDEWVDSDEIS</sequence>
<dbReference type="KEGG" id="nfl:COO91_02114"/>
<dbReference type="AlphaFoldDB" id="A0A2K8SL95"/>
<keyword evidence="3" id="KW-1185">Reference proteome</keyword>
<name>A0A2K8SL95_9NOSO</name>
<proteinExistence type="predicted"/>
<gene>
    <name evidence="2" type="ORF">COO91_02114</name>
</gene>
<dbReference type="InterPro" id="IPR016197">
    <property type="entry name" value="Chromo-like_dom_sf"/>
</dbReference>
<dbReference type="EMBL" id="CP024785">
    <property type="protein sequence ID" value="AUB36211.1"/>
    <property type="molecule type" value="Genomic_DNA"/>
</dbReference>
<dbReference type="SUPFAM" id="SSF54160">
    <property type="entry name" value="Chromo domain-like"/>
    <property type="match status" value="2"/>
</dbReference>
<dbReference type="Pfam" id="PF11717">
    <property type="entry name" value="Tudor-knot"/>
    <property type="match status" value="1"/>
</dbReference>
<accession>A0A2K8SL95</accession>
<dbReference type="InterPro" id="IPR025995">
    <property type="entry name" value="Tudor-knot"/>
</dbReference>
<protein>
    <submittedName>
        <fullName evidence="2">Chromo domain-like</fullName>
    </submittedName>
</protein>
<reference evidence="2 3" key="1">
    <citation type="submission" date="2017-11" db="EMBL/GenBank/DDBJ databases">
        <title>Complete genome of a free-living desiccation-tolerant cyanobacterium and its photosynthetic adaptation to extreme terrestrial habitat.</title>
        <authorList>
            <person name="Shang J."/>
        </authorList>
    </citation>
    <scope>NUCLEOTIDE SEQUENCE [LARGE SCALE GENOMIC DNA]</scope>
    <source>
        <strain evidence="2 3">CCNUN1</strain>
    </source>
</reference>
<evidence type="ECO:0000259" key="1">
    <source>
        <dbReference type="Pfam" id="PF11717"/>
    </source>
</evidence>